<dbReference type="AlphaFoldDB" id="A0A3M0I368"/>
<keyword evidence="3" id="KW-1185">Reference proteome</keyword>
<protein>
    <submittedName>
        <fullName evidence="2">Phosphonopyruvate hydrolase</fullName>
    </submittedName>
</protein>
<dbReference type="CDD" id="cd00377">
    <property type="entry name" value="ICL_PEPM"/>
    <property type="match status" value="1"/>
</dbReference>
<dbReference type="RefSeq" id="WP_121892535.1">
    <property type="nucleotide sequence ID" value="NZ_PENI01000021.1"/>
</dbReference>
<reference evidence="2 3" key="1">
    <citation type="submission" date="2017-11" db="EMBL/GenBank/DDBJ databases">
        <title>Draft genome of actinobacteria isolated from guarana (Paullinia cupana (Mart.) Ducke.</title>
        <authorList>
            <person name="Siqueira K.A."/>
            <person name="Liotti R.G."/>
            <person name="Mendes T.A.O."/>
            <person name="Soares M.A."/>
        </authorList>
    </citation>
    <scope>NUCLEOTIDE SEQUENCE [LARGE SCALE GENOMIC DNA]</scope>
    <source>
        <strain evidence="2 3">193</strain>
    </source>
</reference>
<dbReference type="Gene3D" id="3.20.20.60">
    <property type="entry name" value="Phosphoenolpyruvate-binding domains"/>
    <property type="match status" value="1"/>
</dbReference>
<dbReference type="OrthoDB" id="9771433at2"/>
<organism evidence="2 3">
    <name type="scientific">Streptomyces shenzhenensis</name>
    <dbReference type="NCBI Taxonomy" id="943815"/>
    <lineage>
        <taxon>Bacteria</taxon>
        <taxon>Bacillati</taxon>
        <taxon>Actinomycetota</taxon>
        <taxon>Actinomycetes</taxon>
        <taxon>Kitasatosporales</taxon>
        <taxon>Streptomycetaceae</taxon>
        <taxon>Streptomyces</taxon>
    </lineage>
</organism>
<dbReference type="NCBIfam" id="TIGR02321">
    <property type="entry name" value="Pphn_pyruv_hyd"/>
    <property type="match status" value="1"/>
</dbReference>
<dbReference type="SUPFAM" id="SSF51621">
    <property type="entry name" value="Phosphoenolpyruvate/pyruvate domain"/>
    <property type="match status" value="1"/>
</dbReference>
<comment type="caution">
    <text evidence="2">The sequence shown here is derived from an EMBL/GenBank/DDBJ whole genome shotgun (WGS) entry which is preliminary data.</text>
</comment>
<dbReference type="InterPro" id="IPR040442">
    <property type="entry name" value="Pyrv_kinase-like_dom_sf"/>
</dbReference>
<proteinExistence type="inferred from homology"/>
<dbReference type="Proteomes" id="UP000270471">
    <property type="component" value="Unassembled WGS sequence"/>
</dbReference>
<accession>A0A3M0I368</accession>
<dbReference type="EMBL" id="PENI01000021">
    <property type="protein sequence ID" value="RMB82620.1"/>
    <property type="molecule type" value="Genomic_DNA"/>
</dbReference>
<dbReference type="GO" id="GO:0016787">
    <property type="term" value="F:hydrolase activity"/>
    <property type="evidence" value="ECO:0007669"/>
    <property type="project" value="UniProtKB-KW"/>
</dbReference>
<comment type="similarity">
    <text evidence="1">Belongs to the isocitrate lyase/PEP mutase superfamily. PEP mutase family.</text>
</comment>
<gene>
    <name evidence="2" type="ORF">CTZ28_28105</name>
</gene>
<dbReference type="InterPro" id="IPR015813">
    <property type="entry name" value="Pyrv/PenolPyrv_kinase-like_dom"/>
</dbReference>
<name>A0A3M0I368_9ACTN</name>
<dbReference type="InterPro" id="IPR012649">
    <property type="entry name" value="PPH"/>
</dbReference>
<keyword evidence="2" id="KW-0378">Hydrolase</keyword>
<evidence type="ECO:0000313" key="3">
    <source>
        <dbReference type="Proteomes" id="UP000270471"/>
    </source>
</evidence>
<keyword evidence="2" id="KW-0670">Pyruvate</keyword>
<evidence type="ECO:0000256" key="1">
    <source>
        <dbReference type="ARBA" id="ARBA00038455"/>
    </source>
</evidence>
<evidence type="ECO:0000313" key="2">
    <source>
        <dbReference type="EMBL" id="RMB82620.1"/>
    </source>
</evidence>
<dbReference type="PANTHER" id="PTHR42905:SF7">
    <property type="entry name" value="PHOSPHOENOLPYRUVATE PHOSPHOMUTASE"/>
    <property type="match status" value="1"/>
</dbReference>
<sequence length="294" mass="31666">MTTRSEKNRRLREILNSDGLGTVMAAHNPLSALLAEEAGFDAIWGSGFELSTSYAVPDANILAWNTHLDLMRAIADRTGIPLVADIDTGFGNAVNVSYLIPMYEAAGVSAVVIEDKNFPKDTSLRVGGRPKLISPAEFSGKIEAAVAARQSPDFTIIARTEALNAGLGREEAIRRGLAYVEAGADALLIHSKQPTSEEIISFVEAWPSSVPLVIVPTAFPELTEEAARDLGKIKLVIYGNHAVRAAIGGMRDVFARIRRDGGIHTVTPDLPATQDVIELAGDARMRAVEEHFLR</sequence>
<dbReference type="InterPro" id="IPR039556">
    <property type="entry name" value="ICL/PEPM"/>
</dbReference>
<dbReference type="Pfam" id="PF13714">
    <property type="entry name" value="PEP_mutase"/>
    <property type="match status" value="1"/>
</dbReference>
<dbReference type="PANTHER" id="PTHR42905">
    <property type="entry name" value="PHOSPHOENOLPYRUVATE CARBOXYLASE"/>
    <property type="match status" value="1"/>
</dbReference>